<accession>A0AAF3FEW3</accession>
<protein>
    <recommendedName>
        <fullName evidence="2">Telomere length regulation protein conserved domain-containing protein</fullName>
    </recommendedName>
</protein>
<dbReference type="InterPro" id="IPR019337">
    <property type="entry name" value="Telomere_length_regulation_dom"/>
</dbReference>
<dbReference type="Proteomes" id="UP000887575">
    <property type="component" value="Unassembled WGS sequence"/>
</dbReference>
<proteinExistence type="inferred from homology"/>
<dbReference type="PANTHER" id="PTHR15830">
    <property type="entry name" value="TELOMERE LENGTH REGULATION PROTEIN TEL2 FAMILY MEMBER"/>
    <property type="match status" value="1"/>
</dbReference>
<dbReference type="WBParaSite" id="MBELARI_LOCUS5167">
    <property type="protein sequence ID" value="MBELARI_LOCUS5167"/>
    <property type="gene ID" value="MBELARI_LOCUS5167"/>
</dbReference>
<comment type="similarity">
    <text evidence="1">Belongs to the TEL2 family.</text>
</comment>
<dbReference type="Pfam" id="PF10193">
    <property type="entry name" value="Telomere_reg-2"/>
    <property type="match status" value="1"/>
</dbReference>
<dbReference type="InterPro" id="IPR051970">
    <property type="entry name" value="TEL2_Regulation"/>
</dbReference>
<dbReference type="GO" id="GO:0051879">
    <property type="term" value="F:Hsp90 protein binding"/>
    <property type="evidence" value="ECO:0007669"/>
    <property type="project" value="TreeGrafter"/>
</dbReference>
<sequence>MDDLISQLHRCTSRGETQSVAKTAQDWINKQQDSHERYLMMRKLFLVSLQLARFLHSQEIQSLLCECTFHQLDDFEFTASLQVCASTKPSLALPIVERHLRQNISNIFTKSLKLDLTEQTKPLEKMWLDGLLAVHDLLLSSTKPGESSKLASIRNIADWTLDTSCECLYQAEKLRADGKTVHLGLVTYTFARLRNLQLSNGKLFLESVCEKLLQKNENSINSWIYESVFTNTSFGLQYTEALFEGFLPFVSNPLELKRFIGSTGSRINSIQHNGIRKILFQKNINSGKLIKILVAYLTQTMNRDDLRKLIEISLICIWTDNSEIATASYLVLAHRTRVLLQLGNSLWKDDEKDYLEPIFMPIICKIDRYMKRPEKEIMNLGILMLEESRKWMGEPENQILKDPEIEKLRDELRDDFLKKETNAEAKESKLCNVQQAKVMIEATALDSDDDLDFAAYQTPKEELLSNQLNQDLQSKHPPPSYLRECIEWLYGDNREKWISAFVGLERFYRIHDHCGLSTSEINLLRKLIFLQDKFSYPGFNELRLKYISELIVLYPEFAFKAADYIFSAEGTMTTRYELLECIHTAAISLATKTKVIEKPKTTKQQQQNLPVWRRIIDERVQAKTRYIGTRLTKEETFAINSTQNRLTPILDYFTFPLLRTNAGGLHLDLLGNDYPLLACCTVTVCSIMQLGPGSMSMPRVCNQLSSVVDSFATRQEPYLCLAALVARTTIAKVLPRDNYIQEYSSVFESWLMWASKLGDDPDSEESIFISYSTIYITG</sequence>
<organism evidence="3 4">
    <name type="scientific">Mesorhabditis belari</name>
    <dbReference type="NCBI Taxonomy" id="2138241"/>
    <lineage>
        <taxon>Eukaryota</taxon>
        <taxon>Metazoa</taxon>
        <taxon>Ecdysozoa</taxon>
        <taxon>Nematoda</taxon>
        <taxon>Chromadorea</taxon>
        <taxon>Rhabditida</taxon>
        <taxon>Rhabditina</taxon>
        <taxon>Rhabditomorpha</taxon>
        <taxon>Rhabditoidea</taxon>
        <taxon>Rhabditidae</taxon>
        <taxon>Mesorhabditinae</taxon>
        <taxon>Mesorhabditis</taxon>
    </lineage>
</organism>
<dbReference type="Gene3D" id="1.25.40.720">
    <property type="entry name" value="Telomere length regulation protein 2, C-terminal domain"/>
    <property type="match status" value="1"/>
</dbReference>
<evidence type="ECO:0000313" key="4">
    <source>
        <dbReference type="WBParaSite" id="MBELARI_LOCUS5167"/>
    </source>
</evidence>
<dbReference type="PANTHER" id="PTHR15830:SF10">
    <property type="entry name" value="TELOMERE LENGTH REGULATION PROTEIN TEL2 HOMOLOG"/>
    <property type="match status" value="1"/>
</dbReference>
<reference evidence="4" key="1">
    <citation type="submission" date="2024-02" db="UniProtKB">
        <authorList>
            <consortium name="WormBaseParasite"/>
        </authorList>
    </citation>
    <scope>IDENTIFICATION</scope>
</reference>
<evidence type="ECO:0000313" key="3">
    <source>
        <dbReference type="Proteomes" id="UP000887575"/>
    </source>
</evidence>
<dbReference type="AlphaFoldDB" id="A0AAF3FEW3"/>
<dbReference type="GO" id="GO:0005829">
    <property type="term" value="C:cytosol"/>
    <property type="evidence" value="ECO:0007669"/>
    <property type="project" value="TreeGrafter"/>
</dbReference>
<evidence type="ECO:0000259" key="2">
    <source>
        <dbReference type="Pfam" id="PF10193"/>
    </source>
</evidence>
<feature type="domain" description="Telomere length regulation protein conserved" evidence="2">
    <location>
        <begin position="479"/>
        <end position="586"/>
    </location>
</feature>
<dbReference type="InterPro" id="IPR038528">
    <property type="entry name" value="TEL2_C_sf"/>
</dbReference>
<name>A0AAF3FEW3_9BILA</name>
<evidence type="ECO:0000256" key="1">
    <source>
        <dbReference type="ARBA" id="ARBA00006133"/>
    </source>
</evidence>
<dbReference type="GO" id="GO:0042162">
    <property type="term" value="F:telomeric DNA binding"/>
    <property type="evidence" value="ECO:0007669"/>
    <property type="project" value="TreeGrafter"/>
</dbReference>
<dbReference type="GO" id="GO:0051083">
    <property type="term" value="P:'de novo' cotranslational protein folding"/>
    <property type="evidence" value="ECO:0007669"/>
    <property type="project" value="TreeGrafter"/>
</dbReference>
<keyword evidence="3" id="KW-1185">Reference proteome</keyword>